<accession>B9L130</accession>
<dbReference type="GO" id="GO:0004519">
    <property type="term" value="F:endonuclease activity"/>
    <property type="evidence" value="ECO:0007669"/>
    <property type="project" value="UniProtKB-KW"/>
</dbReference>
<dbReference type="AlphaFoldDB" id="B9L130"/>
<dbReference type="Proteomes" id="UP000000447">
    <property type="component" value="Chromosome"/>
</dbReference>
<organism evidence="2 3">
    <name type="scientific">Thermomicrobium roseum (strain ATCC 27502 / DSM 5159 / P-2)</name>
    <dbReference type="NCBI Taxonomy" id="309801"/>
    <lineage>
        <taxon>Bacteria</taxon>
        <taxon>Pseudomonadati</taxon>
        <taxon>Thermomicrobiota</taxon>
        <taxon>Thermomicrobia</taxon>
        <taxon>Thermomicrobiales</taxon>
        <taxon>Thermomicrobiaceae</taxon>
        <taxon>Thermomicrobium</taxon>
    </lineage>
</organism>
<keyword evidence="2" id="KW-0378">Hydrolase</keyword>
<dbReference type="PANTHER" id="PTHR33877">
    <property type="entry name" value="SLL1193 PROTEIN"/>
    <property type="match status" value="1"/>
</dbReference>
<dbReference type="InterPro" id="IPR029471">
    <property type="entry name" value="HNH_5"/>
</dbReference>
<dbReference type="RefSeq" id="WP_015922683.1">
    <property type="nucleotide sequence ID" value="NC_011959.1"/>
</dbReference>
<keyword evidence="3" id="KW-1185">Reference proteome</keyword>
<dbReference type="HOGENOM" id="CLU_099824_2_0_0"/>
<dbReference type="CDD" id="cd00085">
    <property type="entry name" value="HNHc"/>
    <property type="match status" value="1"/>
</dbReference>
<evidence type="ECO:0000313" key="2">
    <source>
        <dbReference type="EMBL" id="ACM04851.1"/>
    </source>
</evidence>
<dbReference type="eggNOG" id="COG1403">
    <property type="taxonomic scope" value="Bacteria"/>
</dbReference>
<dbReference type="EMBL" id="CP001275">
    <property type="protein sequence ID" value="ACM04851.1"/>
    <property type="molecule type" value="Genomic_DNA"/>
</dbReference>
<dbReference type="KEGG" id="tro:trd_1741"/>
<proteinExistence type="predicted"/>
<dbReference type="InterPro" id="IPR003615">
    <property type="entry name" value="HNH_nuc"/>
</dbReference>
<evidence type="ECO:0000259" key="1">
    <source>
        <dbReference type="SMART" id="SM00507"/>
    </source>
</evidence>
<dbReference type="InterPro" id="IPR052892">
    <property type="entry name" value="NA-targeting_endonuclease"/>
</dbReference>
<dbReference type="SMART" id="SM00507">
    <property type="entry name" value="HNHc"/>
    <property type="match status" value="1"/>
</dbReference>
<dbReference type="STRING" id="309801.trd_1741"/>
<evidence type="ECO:0000313" key="3">
    <source>
        <dbReference type="Proteomes" id="UP000000447"/>
    </source>
</evidence>
<name>B9L130_THERP</name>
<sequence>MLDNDPLQRHNGHLSLDGLSEGISRSSQNGYHPVLVLNQNYEPLHVASVRRALVLWLAGKAEILETYDHEVASAQHRFPAPSVIRLYTLVKRPLVRVRLTRREVFLRDNFTCQYCGVRTHDLTIDHVIPRSRGGPHTWENVVSACRACNHRKGGKSLAEARMQLLRPPFEPPPSRYYTIQRLLRSPVHESWLKFLPDLDVKSQRSR</sequence>
<dbReference type="PANTHER" id="PTHR33877:SF2">
    <property type="entry name" value="OS07G0170200 PROTEIN"/>
    <property type="match status" value="1"/>
</dbReference>
<reference evidence="2 3" key="1">
    <citation type="journal article" date="2009" name="PLoS ONE">
        <title>Complete genome sequence of the aerobic CO-oxidizing thermophile Thermomicrobium roseum.</title>
        <authorList>
            <person name="Wu D."/>
            <person name="Raymond J."/>
            <person name="Wu M."/>
            <person name="Chatterji S."/>
            <person name="Ren Q."/>
            <person name="Graham J.E."/>
            <person name="Bryant D.A."/>
            <person name="Robb F."/>
            <person name="Colman A."/>
            <person name="Tallon L.J."/>
            <person name="Badger J.H."/>
            <person name="Madupu R."/>
            <person name="Ward N.L."/>
            <person name="Eisen J.A."/>
        </authorList>
    </citation>
    <scope>NUCLEOTIDE SEQUENCE [LARGE SCALE GENOMIC DNA]</scope>
    <source>
        <strain evidence="3">ATCC 27502 / DSM 5159 / P-2</strain>
    </source>
</reference>
<dbReference type="OrthoDB" id="9802901at2"/>
<dbReference type="Gene3D" id="1.10.30.50">
    <property type="match status" value="1"/>
</dbReference>
<feature type="domain" description="HNH nuclease" evidence="1">
    <location>
        <begin position="99"/>
        <end position="150"/>
    </location>
</feature>
<keyword evidence="2" id="KW-0255">Endonuclease</keyword>
<protein>
    <submittedName>
        <fullName evidence="2">Putative endonuclease</fullName>
    </submittedName>
</protein>
<gene>
    <name evidence="2" type="ordered locus">trd_1741</name>
</gene>
<dbReference type="Pfam" id="PF14279">
    <property type="entry name" value="HNH_5"/>
    <property type="match status" value="1"/>
</dbReference>
<keyword evidence="2" id="KW-0540">Nuclease</keyword>